<evidence type="ECO:0000256" key="5">
    <source>
        <dbReference type="ARBA" id="ARBA00022801"/>
    </source>
</evidence>
<dbReference type="PROSITE" id="PS00141">
    <property type="entry name" value="ASP_PROTEASE"/>
    <property type="match status" value="1"/>
</dbReference>
<dbReference type="Gene3D" id="1.10.340.70">
    <property type="match status" value="1"/>
</dbReference>
<evidence type="ECO:0000313" key="9">
    <source>
        <dbReference type="WBParaSite" id="NBR_0001452401-mRNA-1"/>
    </source>
</evidence>
<dbReference type="AlphaFoldDB" id="A0A158R1W1"/>
<reference evidence="7 8" key="2">
    <citation type="submission" date="2018-11" db="EMBL/GenBank/DDBJ databases">
        <authorList>
            <consortium name="Pathogen Informatics"/>
        </authorList>
    </citation>
    <scope>NUCLEOTIDE SEQUENCE [LARGE SCALE GENOMIC DNA]</scope>
</reference>
<evidence type="ECO:0000256" key="4">
    <source>
        <dbReference type="ARBA" id="ARBA00022759"/>
    </source>
</evidence>
<keyword evidence="2" id="KW-0548">Nucleotidyltransferase</keyword>
<dbReference type="WBParaSite" id="NBR_0001452401-mRNA-1">
    <property type="protein sequence ID" value="NBR_0001452401-mRNA-1"/>
    <property type="gene ID" value="NBR_0001452401"/>
</dbReference>
<dbReference type="InterPro" id="IPR001995">
    <property type="entry name" value="Peptidase_A2_cat"/>
</dbReference>
<evidence type="ECO:0000256" key="2">
    <source>
        <dbReference type="ARBA" id="ARBA00022695"/>
    </source>
</evidence>
<dbReference type="InterPro" id="IPR021109">
    <property type="entry name" value="Peptidase_aspartic_dom_sf"/>
</dbReference>
<dbReference type="GO" id="GO:0006508">
    <property type="term" value="P:proteolysis"/>
    <property type="evidence" value="ECO:0007669"/>
    <property type="project" value="InterPro"/>
</dbReference>
<dbReference type="Gene3D" id="2.40.70.10">
    <property type="entry name" value="Acid Proteases"/>
    <property type="match status" value="1"/>
</dbReference>
<evidence type="ECO:0000313" key="8">
    <source>
        <dbReference type="Proteomes" id="UP000271162"/>
    </source>
</evidence>
<dbReference type="EMBL" id="UYSL01021395">
    <property type="protein sequence ID" value="VDL78114.1"/>
    <property type="molecule type" value="Genomic_DNA"/>
</dbReference>
<evidence type="ECO:0000256" key="3">
    <source>
        <dbReference type="ARBA" id="ARBA00022722"/>
    </source>
</evidence>
<dbReference type="PANTHER" id="PTHR37984:SF5">
    <property type="entry name" value="PROTEIN NYNRIN-LIKE"/>
    <property type="match status" value="1"/>
</dbReference>
<keyword evidence="1" id="KW-0808">Transferase</keyword>
<dbReference type="InterPro" id="IPR001969">
    <property type="entry name" value="Aspartic_peptidase_AS"/>
</dbReference>
<dbReference type="PROSITE" id="PS50175">
    <property type="entry name" value="ASP_PROT_RETROV"/>
    <property type="match status" value="1"/>
</dbReference>
<sequence length="253" mass="29183">MLAYTRMYVEAVINHDKVEFLLDTGSDITLLSEKVWEQMGATSLEKTNVMVKNASGNLMKIYGRLRWEYEMKGLKRKEWIQSNEEIGYHMSMMVAEVKAKDSSVEKELMETYPTVFEKGLGLCAKEKAELILEQGVRPVFRGYRPMTHAAIDSVDKSSIDSWKWVRTERDPVLKKVKACVRTGRRVKGVSKLTSFFNRRDTLSVVGNCIMTGERIVIPRQLQANVLKELHVAHPWIVRMKKLARCYVYCPNID</sequence>
<keyword evidence="5" id="KW-0378">Hydrolase</keyword>
<protein>
    <submittedName>
        <fullName evidence="9">Peptidase A2 domain-containing protein</fullName>
    </submittedName>
</protein>
<dbReference type="GO" id="GO:0016779">
    <property type="term" value="F:nucleotidyltransferase activity"/>
    <property type="evidence" value="ECO:0007669"/>
    <property type="project" value="UniProtKB-KW"/>
</dbReference>
<evidence type="ECO:0000256" key="1">
    <source>
        <dbReference type="ARBA" id="ARBA00022679"/>
    </source>
</evidence>
<dbReference type="GO" id="GO:0004190">
    <property type="term" value="F:aspartic-type endopeptidase activity"/>
    <property type="evidence" value="ECO:0007669"/>
    <property type="project" value="InterPro"/>
</dbReference>
<keyword evidence="3" id="KW-0540">Nuclease</keyword>
<organism evidence="9">
    <name type="scientific">Nippostrongylus brasiliensis</name>
    <name type="common">Rat hookworm</name>
    <dbReference type="NCBI Taxonomy" id="27835"/>
    <lineage>
        <taxon>Eukaryota</taxon>
        <taxon>Metazoa</taxon>
        <taxon>Ecdysozoa</taxon>
        <taxon>Nematoda</taxon>
        <taxon>Chromadorea</taxon>
        <taxon>Rhabditida</taxon>
        <taxon>Rhabditina</taxon>
        <taxon>Rhabditomorpha</taxon>
        <taxon>Strongyloidea</taxon>
        <taxon>Heligmosomidae</taxon>
        <taxon>Nippostrongylus</taxon>
    </lineage>
</organism>
<proteinExistence type="predicted"/>
<reference evidence="9" key="1">
    <citation type="submission" date="2016-04" db="UniProtKB">
        <authorList>
            <consortium name="WormBaseParasite"/>
        </authorList>
    </citation>
    <scope>IDENTIFICATION</scope>
</reference>
<dbReference type="GO" id="GO:0004519">
    <property type="term" value="F:endonuclease activity"/>
    <property type="evidence" value="ECO:0007669"/>
    <property type="project" value="UniProtKB-KW"/>
</dbReference>
<dbReference type="Pfam" id="PF13975">
    <property type="entry name" value="gag-asp_proteas"/>
    <property type="match status" value="1"/>
</dbReference>
<dbReference type="Proteomes" id="UP000271162">
    <property type="component" value="Unassembled WGS sequence"/>
</dbReference>
<evidence type="ECO:0000259" key="6">
    <source>
        <dbReference type="PROSITE" id="PS50175"/>
    </source>
</evidence>
<accession>A0A158R1W1</accession>
<dbReference type="STRING" id="27835.A0A158R1W1"/>
<feature type="domain" description="Peptidase A2" evidence="6">
    <location>
        <begin position="18"/>
        <end position="56"/>
    </location>
</feature>
<dbReference type="PANTHER" id="PTHR37984">
    <property type="entry name" value="PROTEIN CBG26694"/>
    <property type="match status" value="1"/>
</dbReference>
<keyword evidence="4" id="KW-0255">Endonuclease</keyword>
<dbReference type="SUPFAM" id="SSF50630">
    <property type="entry name" value="Acid proteases"/>
    <property type="match status" value="1"/>
</dbReference>
<dbReference type="InterPro" id="IPR050951">
    <property type="entry name" value="Retrovirus_Pol_polyprotein"/>
</dbReference>
<gene>
    <name evidence="7" type="ORF">NBR_LOCUS14525</name>
</gene>
<keyword evidence="8" id="KW-1185">Reference proteome</keyword>
<evidence type="ECO:0000313" key="7">
    <source>
        <dbReference type="EMBL" id="VDL78114.1"/>
    </source>
</evidence>
<name>A0A158R1W1_NIPBR</name>